<dbReference type="PROSITE" id="PS50850">
    <property type="entry name" value="MFS"/>
    <property type="match status" value="1"/>
</dbReference>
<dbReference type="FunCoup" id="A0A6P8J0G9">
    <property type="interactions" value="24"/>
</dbReference>
<evidence type="ECO:0000259" key="6">
    <source>
        <dbReference type="PROSITE" id="PS50850"/>
    </source>
</evidence>
<dbReference type="AlphaFoldDB" id="A0A6P8J0G9"/>
<evidence type="ECO:0000313" key="8">
    <source>
        <dbReference type="RefSeq" id="XP_031572944.1"/>
    </source>
</evidence>
<dbReference type="Pfam" id="PF00083">
    <property type="entry name" value="Sugar_tr"/>
    <property type="match status" value="1"/>
</dbReference>
<evidence type="ECO:0000256" key="4">
    <source>
        <dbReference type="ARBA" id="ARBA00023136"/>
    </source>
</evidence>
<evidence type="ECO:0000256" key="2">
    <source>
        <dbReference type="ARBA" id="ARBA00022692"/>
    </source>
</evidence>
<feature type="transmembrane region" description="Helical" evidence="5">
    <location>
        <begin position="316"/>
        <end position="339"/>
    </location>
</feature>
<gene>
    <name evidence="8" type="primary">LOC116306942</name>
</gene>
<feature type="transmembrane region" description="Helical" evidence="5">
    <location>
        <begin position="408"/>
        <end position="429"/>
    </location>
</feature>
<protein>
    <submittedName>
        <fullName evidence="8">Solute carrier family 22 member 15-like</fullName>
    </submittedName>
</protein>
<dbReference type="InParanoid" id="A0A6P8J0G9"/>
<dbReference type="InterPro" id="IPR005828">
    <property type="entry name" value="MFS_sugar_transport-like"/>
</dbReference>
<dbReference type="InterPro" id="IPR005829">
    <property type="entry name" value="Sugar_transporter_CS"/>
</dbReference>
<feature type="transmembrane region" description="Helical" evidence="5">
    <location>
        <begin position="20"/>
        <end position="43"/>
    </location>
</feature>
<evidence type="ECO:0000256" key="5">
    <source>
        <dbReference type="SAM" id="Phobius"/>
    </source>
</evidence>
<dbReference type="PROSITE" id="PS00217">
    <property type="entry name" value="SUGAR_TRANSPORT_2"/>
    <property type="match status" value="1"/>
</dbReference>
<dbReference type="InterPro" id="IPR036259">
    <property type="entry name" value="MFS_trans_sf"/>
</dbReference>
<name>A0A6P8J0G9_ACTTE</name>
<dbReference type="PANTHER" id="PTHR24064">
    <property type="entry name" value="SOLUTE CARRIER FAMILY 22 MEMBER"/>
    <property type="match status" value="1"/>
</dbReference>
<dbReference type="InterPro" id="IPR020846">
    <property type="entry name" value="MFS_dom"/>
</dbReference>
<feature type="transmembrane region" description="Helical" evidence="5">
    <location>
        <begin position="346"/>
        <end position="364"/>
    </location>
</feature>
<evidence type="ECO:0000313" key="7">
    <source>
        <dbReference type="Proteomes" id="UP000515163"/>
    </source>
</evidence>
<dbReference type="GeneID" id="116306942"/>
<accession>A0A6P8J0G9</accession>
<dbReference type="OrthoDB" id="5296287at2759"/>
<feature type="transmembrane region" description="Helical" evidence="5">
    <location>
        <begin position="142"/>
        <end position="164"/>
    </location>
</feature>
<sequence length="480" mass="52892">MDFDTALKEVGEFGSFQKKIFFITNILAFTVNSQMLIMVFTAAKPEWSCPNSATQCNTDGSICSNAHFTTNFTSISSEFGLICDESYKAEVVQSVYMLGTLIAAPLTGNLGDTYGRKKLWIVTYTGTCIFAFISAFSTSYHMYLVCRFFVGFFVGGCGLIIFVLTTESVGIAYRGFVGIVQQTFFTLFLVVLGGLAYLIPDWRQLTLITLLPAIIQVFFFKSTPESPRWLVSKGRNREAEEVLSEAARVNKGHKMNLVLRSKIQEKKEDSSKGIISIFMHRTTCLITLNLCLSFFVNSLVYYGLSLNVKNLGGSLHVNFILSALVEFPSYVISFFLMTWLGRRKTIFIFMMGASISCFACMRLLESPSSTQYLISSVAMLGKFFISSSFSIIYVYGSELLPTVVRNSGLGVASVANRIGGILCPGVVALGEHSKSMPMLVFAACAFVSGVVGLKLPETKGRALPETFEDVDNSSKLYAKS</sequence>
<evidence type="ECO:0000256" key="1">
    <source>
        <dbReference type="ARBA" id="ARBA00004141"/>
    </source>
</evidence>
<feature type="transmembrane region" description="Helical" evidence="5">
    <location>
        <begin position="370"/>
        <end position="396"/>
    </location>
</feature>
<dbReference type="SUPFAM" id="SSF103473">
    <property type="entry name" value="MFS general substrate transporter"/>
    <property type="match status" value="1"/>
</dbReference>
<dbReference type="Proteomes" id="UP000515163">
    <property type="component" value="Unplaced"/>
</dbReference>
<keyword evidence="4 5" id="KW-0472">Membrane</keyword>
<feature type="transmembrane region" description="Helical" evidence="5">
    <location>
        <begin position="435"/>
        <end position="453"/>
    </location>
</feature>
<dbReference type="GO" id="GO:0022857">
    <property type="term" value="F:transmembrane transporter activity"/>
    <property type="evidence" value="ECO:0007669"/>
    <property type="project" value="InterPro"/>
</dbReference>
<proteinExistence type="predicted"/>
<comment type="subcellular location">
    <subcellularLocation>
        <location evidence="1">Membrane</location>
        <topology evidence="1">Multi-pass membrane protein</topology>
    </subcellularLocation>
</comment>
<dbReference type="RefSeq" id="XP_031572944.1">
    <property type="nucleotide sequence ID" value="XM_031717084.1"/>
</dbReference>
<organism evidence="7 8">
    <name type="scientific">Actinia tenebrosa</name>
    <name type="common">Australian red waratah sea anemone</name>
    <dbReference type="NCBI Taxonomy" id="6105"/>
    <lineage>
        <taxon>Eukaryota</taxon>
        <taxon>Metazoa</taxon>
        <taxon>Cnidaria</taxon>
        <taxon>Anthozoa</taxon>
        <taxon>Hexacorallia</taxon>
        <taxon>Actiniaria</taxon>
        <taxon>Actiniidae</taxon>
        <taxon>Actinia</taxon>
    </lineage>
</organism>
<dbReference type="KEGG" id="aten:116306942"/>
<evidence type="ECO:0000256" key="3">
    <source>
        <dbReference type="ARBA" id="ARBA00022989"/>
    </source>
</evidence>
<reference evidence="8" key="1">
    <citation type="submission" date="2025-08" db="UniProtKB">
        <authorList>
            <consortium name="RefSeq"/>
        </authorList>
    </citation>
    <scope>IDENTIFICATION</scope>
    <source>
        <tissue evidence="8">Tentacle</tissue>
    </source>
</reference>
<feature type="transmembrane region" description="Helical" evidence="5">
    <location>
        <begin position="119"/>
        <end position="136"/>
    </location>
</feature>
<dbReference type="CDD" id="cd17317">
    <property type="entry name" value="MFS_SLC22"/>
    <property type="match status" value="1"/>
</dbReference>
<dbReference type="GO" id="GO:0016020">
    <property type="term" value="C:membrane"/>
    <property type="evidence" value="ECO:0007669"/>
    <property type="project" value="UniProtKB-SubCell"/>
</dbReference>
<keyword evidence="3 5" id="KW-1133">Transmembrane helix</keyword>
<feature type="transmembrane region" description="Helical" evidence="5">
    <location>
        <begin position="176"/>
        <end position="199"/>
    </location>
</feature>
<keyword evidence="7" id="KW-1185">Reference proteome</keyword>
<feature type="domain" description="Major facilitator superfamily (MFS) profile" evidence="6">
    <location>
        <begin position="20"/>
        <end position="460"/>
    </location>
</feature>
<keyword evidence="2 5" id="KW-0812">Transmembrane</keyword>
<dbReference type="Gene3D" id="1.20.1250.20">
    <property type="entry name" value="MFS general substrate transporter like domains"/>
    <property type="match status" value="1"/>
</dbReference>
<feature type="transmembrane region" description="Helical" evidence="5">
    <location>
        <begin position="284"/>
        <end position="304"/>
    </location>
</feature>